<dbReference type="Proteomes" id="UP001286313">
    <property type="component" value="Unassembled WGS sequence"/>
</dbReference>
<name>A0AAE1KTE5_PETCI</name>
<evidence type="ECO:0000256" key="1">
    <source>
        <dbReference type="SAM" id="MobiDB-lite"/>
    </source>
</evidence>
<feature type="region of interest" description="Disordered" evidence="1">
    <location>
        <begin position="1"/>
        <end position="51"/>
    </location>
</feature>
<reference evidence="2" key="1">
    <citation type="submission" date="2023-10" db="EMBL/GenBank/DDBJ databases">
        <title>Genome assemblies of two species of porcelain crab, Petrolisthes cinctipes and Petrolisthes manimaculis (Anomura: Porcellanidae).</title>
        <authorList>
            <person name="Angst P."/>
        </authorList>
    </citation>
    <scope>NUCLEOTIDE SEQUENCE</scope>
    <source>
        <strain evidence="2">PB745_01</strain>
        <tissue evidence="2">Gill</tissue>
    </source>
</reference>
<sequence length="115" mass="12699">MSEMSFSKTEKTKRQSFQASHGNANLPSNTTAPSKHNNNTRRVRSVSWSGTEPPQILSITITHGNVLGQLCMFPDTGADILLIGPQHLFQLGLSQNHLQLPLAGKQAIIQRWLEP</sequence>
<evidence type="ECO:0008006" key="5">
    <source>
        <dbReference type="Google" id="ProtNLM"/>
    </source>
</evidence>
<feature type="compositionally biased region" description="Polar residues" evidence="1">
    <location>
        <begin position="15"/>
        <end position="37"/>
    </location>
</feature>
<dbReference type="AlphaFoldDB" id="A0AAE1KTE5"/>
<comment type="caution">
    <text evidence="2">The sequence shown here is derived from an EMBL/GenBank/DDBJ whole genome shotgun (WGS) entry which is preliminary data.</text>
</comment>
<organism evidence="2 4">
    <name type="scientific">Petrolisthes cinctipes</name>
    <name type="common">Flat porcelain crab</name>
    <dbReference type="NCBI Taxonomy" id="88211"/>
    <lineage>
        <taxon>Eukaryota</taxon>
        <taxon>Metazoa</taxon>
        <taxon>Ecdysozoa</taxon>
        <taxon>Arthropoda</taxon>
        <taxon>Crustacea</taxon>
        <taxon>Multicrustacea</taxon>
        <taxon>Malacostraca</taxon>
        <taxon>Eumalacostraca</taxon>
        <taxon>Eucarida</taxon>
        <taxon>Decapoda</taxon>
        <taxon>Pleocyemata</taxon>
        <taxon>Anomura</taxon>
        <taxon>Galatheoidea</taxon>
        <taxon>Porcellanidae</taxon>
        <taxon>Petrolisthes</taxon>
    </lineage>
</organism>
<accession>A0AAE1KTE5</accession>
<evidence type="ECO:0000313" key="4">
    <source>
        <dbReference type="Proteomes" id="UP001286313"/>
    </source>
</evidence>
<dbReference type="EMBL" id="JAWQEG010000826">
    <property type="protein sequence ID" value="KAK3885126.1"/>
    <property type="molecule type" value="Genomic_DNA"/>
</dbReference>
<dbReference type="EMBL" id="JAWQEG010000804">
    <property type="protein sequence ID" value="KAK3885375.1"/>
    <property type="molecule type" value="Genomic_DNA"/>
</dbReference>
<protein>
    <recommendedName>
        <fullName evidence="5">Peptidase A2 domain-containing protein</fullName>
    </recommendedName>
</protein>
<proteinExistence type="predicted"/>
<gene>
    <name evidence="3" type="ORF">Pcinc_010407</name>
    <name evidence="2" type="ORF">Pcinc_010608</name>
</gene>
<evidence type="ECO:0000313" key="3">
    <source>
        <dbReference type="EMBL" id="KAK3885375.1"/>
    </source>
</evidence>
<keyword evidence="4" id="KW-1185">Reference proteome</keyword>
<evidence type="ECO:0000313" key="2">
    <source>
        <dbReference type="EMBL" id="KAK3885126.1"/>
    </source>
</evidence>